<comment type="pathway">
    <text evidence="4">tRNA modification.</text>
</comment>
<dbReference type="AlphaFoldDB" id="A0A2U8DF63"/>
<evidence type="ECO:0000256" key="4">
    <source>
        <dbReference type="HAMAP-Rule" id="MF_00413"/>
    </source>
</evidence>
<comment type="similarity">
    <text evidence="1 4">Belongs to the sulfur carrier protein TusA family.</text>
</comment>
<accession>A0A2U8DF63</accession>
<dbReference type="PANTHER" id="PTHR33279:SF2">
    <property type="entry name" value="SULFUR CARRIER PROTEIN TUSA"/>
    <property type="match status" value="1"/>
</dbReference>
<dbReference type="InterPro" id="IPR001455">
    <property type="entry name" value="TusA-like"/>
</dbReference>
<dbReference type="PANTHER" id="PTHR33279">
    <property type="entry name" value="SULFUR CARRIER PROTEIN YEDF-RELATED"/>
    <property type="match status" value="1"/>
</dbReference>
<proteinExistence type="inferred from homology"/>
<dbReference type="SUPFAM" id="SSF64307">
    <property type="entry name" value="SirA-like"/>
    <property type="match status" value="1"/>
</dbReference>
<dbReference type="GO" id="GO:0005737">
    <property type="term" value="C:cytoplasm"/>
    <property type="evidence" value="ECO:0007669"/>
    <property type="project" value="UniProtKB-SubCell"/>
</dbReference>
<evidence type="ECO:0000313" key="7">
    <source>
        <dbReference type="Proteomes" id="UP000244884"/>
    </source>
</evidence>
<comment type="subunit">
    <text evidence="4">Interacts with IscS.</text>
</comment>
<comment type="subcellular location">
    <subcellularLocation>
        <location evidence="4">Cytoplasm</location>
    </subcellularLocation>
</comment>
<dbReference type="Gene3D" id="3.30.110.40">
    <property type="entry name" value="TusA-like domain"/>
    <property type="match status" value="1"/>
</dbReference>
<evidence type="ECO:0000256" key="1">
    <source>
        <dbReference type="ARBA" id="ARBA00008984"/>
    </source>
</evidence>
<evidence type="ECO:0000256" key="2">
    <source>
        <dbReference type="ARBA" id="ARBA00022490"/>
    </source>
</evidence>
<dbReference type="OrthoDB" id="9797352at2"/>
<keyword evidence="2 4" id="KW-0963">Cytoplasm</keyword>
<keyword evidence="6" id="KW-0808">Transferase</keyword>
<dbReference type="GO" id="GO:0097163">
    <property type="term" value="F:sulfur carrier activity"/>
    <property type="evidence" value="ECO:0007669"/>
    <property type="project" value="UniProtKB-UniRule"/>
</dbReference>
<dbReference type="GO" id="GO:0016740">
    <property type="term" value="F:transferase activity"/>
    <property type="evidence" value="ECO:0007669"/>
    <property type="project" value="UniProtKB-KW"/>
</dbReference>
<dbReference type="HAMAP" id="MF_00413">
    <property type="entry name" value="Thiourid_synth_A"/>
    <property type="match status" value="1"/>
</dbReference>
<dbReference type="Pfam" id="PF01206">
    <property type="entry name" value="TusA"/>
    <property type="match status" value="1"/>
</dbReference>
<dbReference type="NCBIfam" id="NF001423">
    <property type="entry name" value="PRK00299.1"/>
    <property type="match status" value="1"/>
</dbReference>
<sequence length="81" mass="9793">MKKNNILDLTGLRCPEPIMIIRKTFRNMKKNEKILILTDDPATKRDIPNFCYFMKHELIESSIYIKPYRYLLKKKSFLKKI</sequence>
<feature type="domain" description="UPF0033" evidence="5">
    <location>
        <begin position="7"/>
        <end position="31"/>
    </location>
</feature>
<dbReference type="RefSeq" id="WP_158341127.1">
    <property type="nucleotide sequence ID" value="NZ_CP029161.1"/>
</dbReference>
<evidence type="ECO:0000256" key="3">
    <source>
        <dbReference type="ARBA" id="ARBA00022694"/>
    </source>
</evidence>
<organism evidence="6 7">
    <name type="scientific">Buchnera aphidicola</name>
    <name type="common">Melanaphis sacchari</name>
    <dbReference type="NCBI Taxonomy" id="2173854"/>
    <lineage>
        <taxon>Bacteria</taxon>
        <taxon>Pseudomonadati</taxon>
        <taxon>Pseudomonadota</taxon>
        <taxon>Gammaproteobacteria</taxon>
        <taxon>Enterobacterales</taxon>
        <taxon>Erwiniaceae</taxon>
        <taxon>Buchnera</taxon>
    </lineage>
</organism>
<reference evidence="6 7" key="1">
    <citation type="submission" date="2018-04" db="EMBL/GenBank/DDBJ databases">
        <title>Genome sequence of Buchnera aphidicola from Melaphis sacchari.</title>
        <authorList>
            <person name="Geib S.M."/>
            <person name="Palmer N.A."/>
            <person name="Sattler S.E."/>
            <person name="Sarath G."/>
        </authorList>
    </citation>
    <scope>NUCLEOTIDE SEQUENCE [LARGE SCALE GENOMIC DNA]</scope>
    <source>
        <strain evidence="6 7">LSU</strain>
    </source>
</reference>
<feature type="active site" description="Cysteine persulfide intermediate" evidence="4">
    <location>
        <position position="14"/>
    </location>
</feature>
<name>A0A2U8DF63_9GAMM</name>
<keyword evidence="3 4" id="KW-0819">tRNA processing</keyword>
<evidence type="ECO:0000259" key="5">
    <source>
        <dbReference type="PROSITE" id="PS01148"/>
    </source>
</evidence>
<dbReference type="InterPro" id="IPR036868">
    <property type="entry name" value="TusA-like_sf"/>
</dbReference>
<dbReference type="EMBL" id="CP029161">
    <property type="protein sequence ID" value="AWH90357.1"/>
    <property type="molecule type" value="Genomic_DNA"/>
</dbReference>
<gene>
    <name evidence="4" type="primary">tusA</name>
    <name evidence="6" type="ORF">DD681_00805</name>
</gene>
<comment type="function">
    <text evidence="4">Sulfur carrier protein involved in sulfur trafficking in the cell. Part of a sulfur-relay system required for 2-thiolation during synthesis of 2-thiouridine of the modified wobble base 5-methylaminomethyl-2-thiouridine (mnm(5)s(2)U) in tRNA. Interacts with IscS and stimulates its cysteine desulfurase activity. Accepts an activated sulfur from IscS, which is then transferred to TusD, and thus determines the direction of sulfur flow from IscS to 2-thiouridine formation. Also appears to be involved in sulfur transfer for the biosynthesis of molybdopterin.</text>
</comment>
<dbReference type="PROSITE" id="PS01148">
    <property type="entry name" value="UPF0033"/>
    <property type="match status" value="1"/>
</dbReference>
<dbReference type="InterPro" id="IPR022931">
    <property type="entry name" value="Sulphur_carrier_TusA"/>
</dbReference>
<dbReference type="GO" id="GO:0002143">
    <property type="term" value="P:tRNA wobble position uridine thiolation"/>
    <property type="evidence" value="ECO:0007669"/>
    <property type="project" value="InterPro"/>
</dbReference>
<protein>
    <recommendedName>
        <fullName evidence="4">Sulfur carrier protein TusA</fullName>
    </recommendedName>
    <alternativeName>
        <fullName evidence="4">Sulfur mediator TusA</fullName>
    </alternativeName>
    <alternativeName>
        <fullName evidence="4">Sulfur transfer protein TusA</fullName>
    </alternativeName>
    <alternativeName>
        <fullName evidence="4">tRNA 2-thiouridine synthesizing protein A</fullName>
    </alternativeName>
</protein>
<evidence type="ECO:0000313" key="6">
    <source>
        <dbReference type="EMBL" id="AWH90357.1"/>
    </source>
</evidence>
<dbReference type="Proteomes" id="UP000244884">
    <property type="component" value="Chromosome"/>
</dbReference>